<dbReference type="GO" id="GO:0006508">
    <property type="term" value="P:proteolysis"/>
    <property type="evidence" value="ECO:0007669"/>
    <property type="project" value="UniProtKB-KW"/>
</dbReference>
<proteinExistence type="inferred from homology"/>
<name>A0ABT2ZSN4_9RHOB</name>
<dbReference type="Gene3D" id="1.20.1540.10">
    <property type="entry name" value="Rhomboid-like"/>
    <property type="match status" value="1"/>
</dbReference>
<dbReference type="Pfam" id="PF01694">
    <property type="entry name" value="Rhomboid"/>
    <property type="match status" value="1"/>
</dbReference>
<dbReference type="PANTHER" id="PTHR43731">
    <property type="entry name" value="RHOMBOID PROTEASE"/>
    <property type="match status" value="1"/>
</dbReference>
<feature type="domain" description="Peptidase S54 rhomboid" evidence="8">
    <location>
        <begin position="73"/>
        <end position="212"/>
    </location>
</feature>
<dbReference type="InterPro" id="IPR035952">
    <property type="entry name" value="Rhomboid-like_sf"/>
</dbReference>
<evidence type="ECO:0000259" key="8">
    <source>
        <dbReference type="Pfam" id="PF01694"/>
    </source>
</evidence>
<evidence type="ECO:0000256" key="5">
    <source>
        <dbReference type="ARBA" id="ARBA00022989"/>
    </source>
</evidence>
<comment type="similarity">
    <text evidence="2">Belongs to the peptidase S54 family.</text>
</comment>
<feature type="transmembrane region" description="Helical" evidence="7">
    <location>
        <begin position="112"/>
        <end position="131"/>
    </location>
</feature>
<evidence type="ECO:0000256" key="4">
    <source>
        <dbReference type="ARBA" id="ARBA00022801"/>
    </source>
</evidence>
<dbReference type="InterPro" id="IPR050925">
    <property type="entry name" value="Rhomboid_protease_S54"/>
</dbReference>
<keyword evidence="9" id="KW-0645">Protease</keyword>
<feature type="transmembrane region" description="Helical" evidence="7">
    <location>
        <begin position="193"/>
        <end position="211"/>
    </location>
</feature>
<feature type="transmembrane region" description="Helical" evidence="7">
    <location>
        <begin position="20"/>
        <end position="42"/>
    </location>
</feature>
<evidence type="ECO:0000256" key="7">
    <source>
        <dbReference type="SAM" id="Phobius"/>
    </source>
</evidence>
<gene>
    <name evidence="9" type="ORF">OEZ71_15815</name>
</gene>
<protein>
    <submittedName>
        <fullName evidence="9">Rhomboid family intramembrane serine protease</fullName>
    </submittedName>
</protein>
<dbReference type="GO" id="GO:0008233">
    <property type="term" value="F:peptidase activity"/>
    <property type="evidence" value="ECO:0007669"/>
    <property type="project" value="UniProtKB-KW"/>
</dbReference>
<dbReference type="PANTHER" id="PTHR43731:SF14">
    <property type="entry name" value="PRESENILIN-ASSOCIATED RHOMBOID-LIKE PROTEIN, MITOCHONDRIAL"/>
    <property type="match status" value="1"/>
</dbReference>
<keyword evidence="3 7" id="KW-0812">Transmembrane</keyword>
<feature type="transmembrane region" description="Helical" evidence="7">
    <location>
        <begin position="169"/>
        <end position="187"/>
    </location>
</feature>
<keyword evidence="4" id="KW-0378">Hydrolase</keyword>
<keyword evidence="5 7" id="KW-1133">Transmembrane helix</keyword>
<evidence type="ECO:0000313" key="10">
    <source>
        <dbReference type="Proteomes" id="UP001652564"/>
    </source>
</evidence>
<reference evidence="9 10" key="1">
    <citation type="submission" date="2022-10" db="EMBL/GenBank/DDBJ databases">
        <title>Defluviimonas sp. nov., isolated from ocean surface sediments.</title>
        <authorList>
            <person name="He W."/>
            <person name="Wang L."/>
            <person name="Zhang D.-F."/>
        </authorList>
    </citation>
    <scope>NUCLEOTIDE SEQUENCE [LARGE SCALE GENOMIC DNA]</scope>
    <source>
        <strain evidence="9 10">WL0050</strain>
    </source>
</reference>
<keyword evidence="6 7" id="KW-0472">Membrane</keyword>
<feature type="transmembrane region" description="Helical" evidence="7">
    <location>
        <begin position="72"/>
        <end position="100"/>
    </location>
</feature>
<organism evidence="9 10">
    <name type="scientific">Albidovulum litorale</name>
    <dbReference type="NCBI Taxonomy" id="2984134"/>
    <lineage>
        <taxon>Bacteria</taxon>
        <taxon>Pseudomonadati</taxon>
        <taxon>Pseudomonadota</taxon>
        <taxon>Alphaproteobacteria</taxon>
        <taxon>Rhodobacterales</taxon>
        <taxon>Paracoccaceae</taxon>
        <taxon>Albidovulum</taxon>
    </lineage>
</organism>
<comment type="subcellular location">
    <subcellularLocation>
        <location evidence="1">Membrane</location>
        <topology evidence="1">Multi-pass membrane protein</topology>
    </subcellularLocation>
</comment>
<evidence type="ECO:0000256" key="6">
    <source>
        <dbReference type="ARBA" id="ARBA00023136"/>
    </source>
</evidence>
<dbReference type="InterPro" id="IPR022764">
    <property type="entry name" value="Peptidase_S54_rhomboid_dom"/>
</dbReference>
<keyword evidence="10" id="KW-1185">Reference proteome</keyword>
<accession>A0ABT2ZSN4</accession>
<evidence type="ECO:0000256" key="1">
    <source>
        <dbReference type="ARBA" id="ARBA00004141"/>
    </source>
</evidence>
<feature type="transmembrane region" description="Helical" evidence="7">
    <location>
        <begin position="137"/>
        <end position="157"/>
    </location>
</feature>
<comment type="caution">
    <text evidence="9">The sequence shown here is derived from an EMBL/GenBank/DDBJ whole genome shotgun (WGS) entry which is preliminary data.</text>
</comment>
<dbReference type="Proteomes" id="UP001652564">
    <property type="component" value="Unassembled WGS sequence"/>
</dbReference>
<evidence type="ECO:0000256" key="3">
    <source>
        <dbReference type="ARBA" id="ARBA00022692"/>
    </source>
</evidence>
<dbReference type="SUPFAM" id="SSF144091">
    <property type="entry name" value="Rhomboid-like"/>
    <property type="match status" value="1"/>
</dbReference>
<evidence type="ECO:0000256" key="2">
    <source>
        <dbReference type="ARBA" id="ARBA00009045"/>
    </source>
</evidence>
<evidence type="ECO:0000313" key="9">
    <source>
        <dbReference type="EMBL" id="MCV2873766.1"/>
    </source>
</evidence>
<sequence>MSHKTQHSRGPGIRIPAGVWMLTALIVIPELLLTGADLGLWWSPYSRLNAFQYGGFWAGLLYDWLPNYRGQAVVMFVTYGFLHAGFLHLAMNLMALLSLAPDLYARYGARRFLLLYALSQFGGALGFGLLGPVDVPMIGASGALFGLAGAYVANGYIRRRRSGLSLRPILQVLLLLLVINFLLWWALDGQLAWETHLGGFVVGWVYAVAVFRR</sequence>
<dbReference type="EMBL" id="JAOWKZ010000004">
    <property type="protein sequence ID" value="MCV2873766.1"/>
    <property type="molecule type" value="Genomic_DNA"/>
</dbReference>
<dbReference type="RefSeq" id="WP_263741000.1">
    <property type="nucleotide sequence ID" value="NZ_JAOWKZ010000004.1"/>
</dbReference>